<dbReference type="InterPro" id="IPR000276">
    <property type="entry name" value="GPCR_Rhodpsn"/>
</dbReference>
<dbReference type="PANTHER" id="PTHR24246">
    <property type="entry name" value="OLFACTORY RECEPTOR AND ADENOSINE RECEPTOR"/>
    <property type="match status" value="1"/>
</dbReference>
<protein>
    <recommendedName>
        <fullName evidence="11">G-protein coupled receptors family 1 profile domain-containing protein</fullName>
    </recommendedName>
</protein>
<keyword evidence="4 10" id="KW-1133">Transmembrane helix</keyword>
<evidence type="ECO:0000256" key="6">
    <source>
        <dbReference type="ARBA" id="ARBA00023136"/>
    </source>
</evidence>
<feature type="transmembrane region" description="Helical" evidence="10">
    <location>
        <begin position="91"/>
        <end position="117"/>
    </location>
</feature>
<evidence type="ECO:0000256" key="5">
    <source>
        <dbReference type="ARBA" id="ARBA00023040"/>
    </source>
</evidence>
<dbReference type="PANTHER" id="PTHR24246:SF27">
    <property type="entry name" value="ADENOSINE RECEPTOR, ISOFORM A"/>
    <property type="match status" value="1"/>
</dbReference>
<feature type="transmembrane region" description="Helical" evidence="10">
    <location>
        <begin position="18"/>
        <end position="42"/>
    </location>
</feature>
<evidence type="ECO:0000256" key="3">
    <source>
        <dbReference type="ARBA" id="ARBA00022692"/>
    </source>
</evidence>
<evidence type="ECO:0000256" key="2">
    <source>
        <dbReference type="ARBA" id="ARBA00022475"/>
    </source>
</evidence>
<accession>A0A8S3ZHI2</accession>
<organism evidence="12 13">
    <name type="scientific">Candidula unifasciata</name>
    <dbReference type="NCBI Taxonomy" id="100452"/>
    <lineage>
        <taxon>Eukaryota</taxon>
        <taxon>Metazoa</taxon>
        <taxon>Spiralia</taxon>
        <taxon>Lophotrochozoa</taxon>
        <taxon>Mollusca</taxon>
        <taxon>Gastropoda</taxon>
        <taxon>Heterobranchia</taxon>
        <taxon>Euthyneura</taxon>
        <taxon>Panpulmonata</taxon>
        <taxon>Eupulmonata</taxon>
        <taxon>Stylommatophora</taxon>
        <taxon>Helicina</taxon>
        <taxon>Helicoidea</taxon>
        <taxon>Geomitridae</taxon>
        <taxon>Candidula</taxon>
    </lineage>
</organism>
<keyword evidence="3 10" id="KW-0812">Transmembrane</keyword>
<feature type="transmembrane region" description="Helical" evidence="10">
    <location>
        <begin position="229"/>
        <end position="255"/>
    </location>
</feature>
<evidence type="ECO:0000256" key="7">
    <source>
        <dbReference type="ARBA" id="ARBA00023170"/>
    </source>
</evidence>
<dbReference type="EMBL" id="CAJHNH020003268">
    <property type="protein sequence ID" value="CAG5128917.1"/>
    <property type="molecule type" value="Genomic_DNA"/>
</dbReference>
<dbReference type="GO" id="GO:0005886">
    <property type="term" value="C:plasma membrane"/>
    <property type="evidence" value="ECO:0007669"/>
    <property type="project" value="UniProtKB-SubCell"/>
</dbReference>
<feature type="transmembrane region" description="Helical" evidence="10">
    <location>
        <begin position="54"/>
        <end position="79"/>
    </location>
</feature>
<feature type="transmembrane region" description="Helical" evidence="10">
    <location>
        <begin position="267"/>
        <end position="287"/>
    </location>
</feature>
<feature type="transmembrane region" description="Helical" evidence="10">
    <location>
        <begin position="138"/>
        <end position="157"/>
    </location>
</feature>
<dbReference type="PROSITE" id="PS50262">
    <property type="entry name" value="G_PROTEIN_RECEP_F1_2"/>
    <property type="match status" value="1"/>
</dbReference>
<dbReference type="GO" id="GO:0004930">
    <property type="term" value="F:G protein-coupled receptor activity"/>
    <property type="evidence" value="ECO:0007669"/>
    <property type="project" value="UniProtKB-KW"/>
</dbReference>
<dbReference type="SUPFAM" id="SSF81321">
    <property type="entry name" value="Family A G protein-coupled receptor-like"/>
    <property type="match status" value="1"/>
</dbReference>
<evidence type="ECO:0000256" key="10">
    <source>
        <dbReference type="SAM" id="Phobius"/>
    </source>
</evidence>
<dbReference type="InterPro" id="IPR017452">
    <property type="entry name" value="GPCR_Rhodpsn_7TM"/>
</dbReference>
<evidence type="ECO:0000259" key="11">
    <source>
        <dbReference type="PROSITE" id="PS50262"/>
    </source>
</evidence>
<dbReference type="AlphaFoldDB" id="A0A8S3ZHI2"/>
<proteinExistence type="predicted"/>
<keyword evidence="9" id="KW-0807">Transducer</keyword>
<evidence type="ECO:0000256" key="1">
    <source>
        <dbReference type="ARBA" id="ARBA00004651"/>
    </source>
</evidence>
<dbReference type="CDD" id="cd00637">
    <property type="entry name" value="7tm_classA_rhodopsin-like"/>
    <property type="match status" value="1"/>
</dbReference>
<dbReference type="OrthoDB" id="6107361at2759"/>
<dbReference type="PRINTS" id="PR00237">
    <property type="entry name" value="GPCRRHODOPSN"/>
</dbReference>
<feature type="domain" description="G-protein coupled receptors family 1 profile" evidence="11">
    <location>
        <begin position="34"/>
        <end position="285"/>
    </location>
</feature>
<keyword evidence="13" id="KW-1185">Reference proteome</keyword>
<gene>
    <name evidence="12" type="ORF">CUNI_LOCUS14475</name>
</gene>
<evidence type="ECO:0000313" key="12">
    <source>
        <dbReference type="EMBL" id="CAG5128917.1"/>
    </source>
</evidence>
<feature type="transmembrane region" description="Helical" evidence="10">
    <location>
        <begin position="177"/>
        <end position="197"/>
    </location>
</feature>
<keyword evidence="6 10" id="KW-0472">Membrane</keyword>
<comment type="subcellular location">
    <subcellularLocation>
        <location evidence="1">Cell membrane</location>
        <topology evidence="1">Multi-pass membrane protein</topology>
    </subcellularLocation>
</comment>
<dbReference type="Pfam" id="PF00001">
    <property type="entry name" value="7tm_1"/>
    <property type="match status" value="1"/>
</dbReference>
<reference evidence="12" key="1">
    <citation type="submission" date="2021-04" db="EMBL/GenBank/DDBJ databases">
        <authorList>
            <consortium name="Molecular Ecology Group"/>
        </authorList>
    </citation>
    <scope>NUCLEOTIDE SEQUENCE</scope>
</reference>
<keyword evidence="8" id="KW-0325">Glycoprotein</keyword>
<evidence type="ECO:0000313" key="13">
    <source>
        <dbReference type="Proteomes" id="UP000678393"/>
    </source>
</evidence>
<keyword evidence="7" id="KW-0675">Receptor</keyword>
<name>A0A8S3ZHI2_9EUPU</name>
<dbReference type="Proteomes" id="UP000678393">
    <property type="component" value="Unassembled WGS sequence"/>
</dbReference>
<keyword evidence="5" id="KW-0297">G-protein coupled receptor</keyword>
<dbReference type="Gene3D" id="1.20.1070.10">
    <property type="entry name" value="Rhodopsin 7-helix transmembrane proteins"/>
    <property type="match status" value="1"/>
</dbReference>
<sequence length="316" mass="35857">MENCTNSRLLENISLIDVYLSIIEIVILSISLVLNVIIVASVCCSPRLHTFSNIFVVSLAVSDILFAAASESPSAIVLYVANTRQELPCSLALQCMCLYLVFCSLICSRFGHLVVIVERWLYIAWPFVHQRVITTKSTICCLIFVCMISMLSGVHVITDCGNSRVEFMIGYATVDVYIHFVVSGLMLVIYVRIGFIIRRQSVAILKFQLTANSSVGNPNRRMTWNIVRLPITIFGTFFLSVTPFVVGNIYVYVLIGNPSYYRNYTAYDVLRIISLFHTWTNFFVYVLQDKDFRTVLKCYLIKIGNAVLRPKIYPVN</sequence>
<evidence type="ECO:0000256" key="8">
    <source>
        <dbReference type="ARBA" id="ARBA00023180"/>
    </source>
</evidence>
<keyword evidence="2" id="KW-1003">Cell membrane</keyword>
<evidence type="ECO:0000256" key="4">
    <source>
        <dbReference type="ARBA" id="ARBA00022989"/>
    </source>
</evidence>
<comment type="caution">
    <text evidence="12">The sequence shown here is derived from an EMBL/GenBank/DDBJ whole genome shotgun (WGS) entry which is preliminary data.</text>
</comment>
<evidence type="ECO:0000256" key="9">
    <source>
        <dbReference type="ARBA" id="ARBA00023224"/>
    </source>
</evidence>